<accession>A0A1W0WXA7</accession>
<keyword evidence="4" id="KW-1185">Reference proteome</keyword>
<organism evidence="3 4">
    <name type="scientific">Hypsibius exemplaris</name>
    <name type="common">Freshwater tardigrade</name>
    <dbReference type="NCBI Taxonomy" id="2072580"/>
    <lineage>
        <taxon>Eukaryota</taxon>
        <taxon>Metazoa</taxon>
        <taxon>Ecdysozoa</taxon>
        <taxon>Tardigrada</taxon>
        <taxon>Eutardigrada</taxon>
        <taxon>Parachela</taxon>
        <taxon>Hypsibioidea</taxon>
        <taxon>Hypsibiidae</taxon>
        <taxon>Hypsibius</taxon>
    </lineage>
</organism>
<dbReference type="EMBL" id="MTYJ01000035">
    <property type="protein sequence ID" value="OQV19841.1"/>
    <property type="molecule type" value="Genomic_DNA"/>
</dbReference>
<dbReference type="Pfam" id="PF01248">
    <property type="entry name" value="Ribosomal_L7Ae"/>
    <property type="match status" value="1"/>
</dbReference>
<protein>
    <recommendedName>
        <fullName evidence="2">Ribosomal protein eL8/eL30/eS12/Gadd45 domain-containing protein</fullName>
    </recommendedName>
</protein>
<dbReference type="PANTHER" id="PTHR10411:SF8">
    <property type="entry name" value="FI09246P"/>
    <property type="match status" value="1"/>
</dbReference>
<evidence type="ECO:0000256" key="1">
    <source>
        <dbReference type="ARBA" id="ARBA00007361"/>
    </source>
</evidence>
<dbReference type="GO" id="GO:0005634">
    <property type="term" value="C:nucleus"/>
    <property type="evidence" value="ECO:0007669"/>
    <property type="project" value="InterPro"/>
</dbReference>
<dbReference type="InterPro" id="IPR029064">
    <property type="entry name" value="Ribosomal_eL30-like_sf"/>
</dbReference>
<dbReference type="SUPFAM" id="SSF55315">
    <property type="entry name" value="L30e-like"/>
    <property type="match status" value="1"/>
</dbReference>
<feature type="domain" description="Ribosomal protein eL8/eL30/eS12/Gadd45" evidence="2">
    <location>
        <begin position="38"/>
        <end position="112"/>
    </location>
</feature>
<dbReference type="Proteomes" id="UP000192578">
    <property type="component" value="Unassembled WGS sequence"/>
</dbReference>
<dbReference type="PANTHER" id="PTHR10411">
    <property type="entry name" value="GROWTH ARREST AND DNA DAMAGE-INDUCIBLE PROTEIN GADD45"/>
    <property type="match status" value="1"/>
</dbReference>
<gene>
    <name evidence="3" type="ORF">BV898_06112</name>
</gene>
<dbReference type="GO" id="GO:0051726">
    <property type="term" value="P:regulation of cell cycle"/>
    <property type="evidence" value="ECO:0007669"/>
    <property type="project" value="InterPro"/>
</dbReference>
<proteinExistence type="inferred from homology"/>
<dbReference type="Gene3D" id="3.30.1330.30">
    <property type="match status" value="1"/>
</dbReference>
<dbReference type="InterPro" id="IPR004038">
    <property type="entry name" value="Ribosomal_eL8/eL30/eS12/Gad45"/>
</dbReference>
<dbReference type="InterPro" id="IPR024824">
    <property type="entry name" value="GADD45"/>
</dbReference>
<reference evidence="4" key="1">
    <citation type="submission" date="2017-01" db="EMBL/GenBank/DDBJ databases">
        <title>Comparative genomics of anhydrobiosis in the tardigrade Hypsibius dujardini.</title>
        <authorList>
            <person name="Yoshida Y."/>
            <person name="Koutsovoulos G."/>
            <person name="Laetsch D."/>
            <person name="Stevens L."/>
            <person name="Kumar S."/>
            <person name="Horikawa D."/>
            <person name="Ishino K."/>
            <person name="Komine S."/>
            <person name="Tomita M."/>
            <person name="Blaxter M."/>
            <person name="Arakawa K."/>
        </authorList>
    </citation>
    <scope>NUCLEOTIDE SEQUENCE [LARGE SCALE GENOMIC DNA]</scope>
    <source>
        <strain evidence="4">Z151</strain>
    </source>
</reference>
<dbReference type="OrthoDB" id="5976967at2759"/>
<evidence type="ECO:0000259" key="2">
    <source>
        <dbReference type="Pfam" id="PF01248"/>
    </source>
</evidence>
<sequence length="176" mass="19704">MMPLMDKLSLNCADSEMLLSSVNAKCGPSREADLVHALLESLRIAKMEYRIRIGLSSSLKILEIDPSSVVMCVIPAMRAKKDALTHLQLTLIEAYCTENDIRLLQVLSPEELLNIVKPSAETDTEDDSMEEEFDDDSGLVVIQAASYDNEKDDELQKIYDLACLHHNTRPIIRLPS</sequence>
<comment type="caution">
    <text evidence="3">The sequence shown here is derived from an EMBL/GenBank/DDBJ whole genome shotgun (WGS) entry which is preliminary data.</text>
</comment>
<evidence type="ECO:0000313" key="4">
    <source>
        <dbReference type="Proteomes" id="UP000192578"/>
    </source>
</evidence>
<name>A0A1W0WXA7_HYPEX</name>
<dbReference type="AlphaFoldDB" id="A0A1W0WXA7"/>
<comment type="similarity">
    <text evidence="1">Belongs to the GADD45 family.</text>
</comment>
<evidence type="ECO:0000313" key="3">
    <source>
        <dbReference type="EMBL" id="OQV19841.1"/>
    </source>
</evidence>
<dbReference type="GO" id="GO:0005737">
    <property type="term" value="C:cytoplasm"/>
    <property type="evidence" value="ECO:0007669"/>
    <property type="project" value="TreeGrafter"/>
</dbReference>